<dbReference type="CDD" id="cd03214">
    <property type="entry name" value="ABC_Iron-Siderophores_B12_Hemin"/>
    <property type="match status" value="1"/>
</dbReference>
<dbReference type="PANTHER" id="PTHR42794">
    <property type="entry name" value="HEMIN IMPORT ATP-BINDING PROTEIN HMUV"/>
    <property type="match status" value="1"/>
</dbReference>
<gene>
    <name evidence="4" type="ORF">E1263_03175</name>
</gene>
<evidence type="ECO:0000256" key="1">
    <source>
        <dbReference type="ARBA" id="ARBA00022741"/>
    </source>
</evidence>
<organism evidence="4 5">
    <name type="scientific">Kribbella antibiotica</name>
    <dbReference type="NCBI Taxonomy" id="190195"/>
    <lineage>
        <taxon>Bacteria</taxon>
        <taxon>Bacillati</taxon>
        <taxon>Actinomycetota</taxon>
        <taxon>Actinomycetes</taxon>
        <taxon>Propionibacteriales</taxon>
        <taxon>Kribbellaceae</taxon>
        <taxon>Kribbella</taxon>
    </lineage>
</organism>
<name>A0A4R4ZX55_9ACTN</name>
<proteinExistence type="predicted"/>
<protein>
    <submittedName>
        <fullName evidence="4">ABC transporter ATP-binding protein</fullName>
    </submittedName>
</protein>
<evidence type="ECO:0000313" key="4">
    <source>
        <dbReference type="EMBL" id="TDD62729.1"/>
    </source>
</evidence>
<evidence type="ECO:0000313" key="5">
    <source>
        <dbReference type="Proteomes" id="UP000295124"/>
    </source>
</evidence>
<dbReference type="EMBL" id="SMKX01000005">
    <property type="protein sequence ID" value="TDD62729.1"/>
    <property type="molecule type" value="Genomic_DNA"/>
</dbReference>
<dbReference type="RefSeq" id="WP_132165123.1">
    <property type="nucleotide sequence ID" value="NZ_SMKX01000005.1"/>
</dbReference>
<dbReference type="GO" id="GO:0005524">
    <property type="term" value="F:ATP binding"/>
    <property type="evidence" value="ECO:0007669"/>
    <property type="project" value="UniProtKB-KW"/>
</dbReference>
<dbReference type="InterPro" id="IPR027417">
    <property type="entry name" value="P-loop_NTPase"/>
</dbReference>
<dbReference type="Proteomes" id="UP000295124">
    <property type="component" value="Unassembled WGS sequence"/>
</dbReference>
<dbReference type="InterPro" id="IPR017871">
    <property type="entry name" value="ABC_transporter-like_CS"/>
</dbReference>
<dbReference type="GO" id="GO:0016887">
    <property type="term" value="F:ATP hydrolysis activity"/>
    <property type="evidence" value="ECO:0007669"/>
    <property type="project" value="InterPro"/>
</dbReference>
<dbReference type="AlphaFoldDB" id="A0A4R4ZX55"/>
<dbReference type="InterPro" id="IPR003439">
    <property type="entry name" value="ABC_transporter-like_ATP-bd"/>
</dbReference>
<feature type="domain" description="ABC transporter" evidence="3">
    <location>
        <begin position="2"/>
        <end position="234"/>
    </location>
</feature>
<evidence type="ECO:0000259" key="3">
    <source>
        <dbReference type="PROSITE" id="PS50893"/>
    </source>
</evidence>
<evidence type="ECO:0000256" key="2">
    <source>
        <dbReference type="ARBA" id="ARBA00022840"/>
    </source>
</evidence>
<dbReference type="SMART" id="SM00382">
    <property type="entry name" value="AAA"/>
    <property type="match status" value="1"/>
</dbReference>
<dbReference type="OrthoDB" id="5296765at2"/>
<sequence>MIRVTGLTVHAGPKQLLAGIDVTIPTGSTTAIVGPNGSGKTTLLRALNGVLTPTGGRVEIDGTDIARRSRRWMAQRVAYVGQRLEPDPSLTIADEVALGALARRGPLAGGGREVDEAVAEALEVVGLADRVTARLAVLSGGELQRVAIARTLVQGAGHVLLDEPTNHLDPRHRLEIFELVRRIAPTAVVVLHDLEFATRSCDQVLVLDEGRIIAGGSPHDVLVPATLDPVYQVRTHVLRGPDDVAHFAFTLPLEGQS</sequence>
<dbReference type="InterPro" id="IPR003593">
    <property type="entry name" value="AAA+_ATPase"/>
</dbReference>
<keyword evidence="5" id="KW-1185">Reference proteome</keyword>
<reference evidence="4 5" key="1">
    <citation type="submission" date="2019-03" db="EMBL/GenBank/DDBJ databases">
        <title>Draft genome sequences of novel Actinobacteria.</title>
        <authorList>
            <person name="Sahin N."/>
            <person name="Ay H."/>
            <person name="Saygin H."/>
        </authorList>
    </citation>
    <scope>NUCLEOTIDE SEQUENCE [LARGE SCALE GENOMIC DNA]</scope>
    <source>
        <strain evidence="4 5">JCM 13523</strain>
    </source>
</reference>
<dbReference type="SUPFAM" id="SSF52540">
    <property type="entry name" value="P-loop containing nucleoside triphosphate hydrolases"/>
    <property type="match status" value="1"/>
</dbReference>
<dbReference type="PANTHER" id="PTHR42794:SF2">
    <property type="entry name" value="ABC TRANSPORTER ATP-BINDING PROTEIN"/>
    <property type="match status" value="1"/>
</dbReference>
<comment type="caution">
    <text evidence="4">The sequence shown here is derived from an EMBL/GenBank/DDBJ whole genome shotgun (WGS) entry which is preliminary data.</text>
</comment>
<keyword evidence="2 4" id="KW-0067">ATP-binding</keyword>
<accession>A0A4R4ZX55</accession>
<dbReference type="PROSITE" id="PS00211">
    <property type="entry name" value="ABC_TRANSPORTER_1"/>
    <property type="match status" value="1"/>
</dbReference>
<dbReference type="PROSITE" id="PS50893">
    <property type="entry name" value="ABC_TRANSPORTER_2"/>
    <property type="match status" value="1"/>
</dbReference>
<dbReference type="Pfam" id="PF00005">
    <property type="entry name" value="ABC_tran"/>
    <property type="match status" value="1"/>
</dbReference>
<keyword evidence="1" id="KW-0547">Nucleotide-binding</keyword>
<dbReference type="Gene3D" id="3.40.50.300">
    <property type="entry name" value="P-loop containing nucleotide triphosphate hydrolases"/>
    <property type="match status" value="1"/>
</dbReference>